<dbReference type="Proteomes" id="UP000315303">
    <property type="component" value="Unassembled WGS sequence"/>
</dbReference>
<dbReference type="PROSITE" id="PS51257">
    <property type="entry name" value="PROKAR_LIPOPROTEIN"/>
    <property type="match status" value="1"/>
</dbReference>
<evidence type="ECO:0000313" key="3">
    <source>
        <dbReference type="EMBL" id="TPH15582.1"/>
    </source>
</evidence>
<dbReference type="Pfam" id="PF19190">
    <property type="entry name" value="BACON_2"/>
    <property type="match status" value="2"/>
</dbReference>
<evidence type="ECO:0000256" key="1">
    <source>
        <dbReference type="SAM" id="SignalP"/>
    </source>
</evidence>
<comment type="caution">
    <text evidence="3">The sequence shown here is derived from an EMBL/GenBank/DDBJ whole genome shotgun (WGS) entry which is preliminary data.</text>
</comment>
<feature type="chain" id="PRO_5021449240" description="BACON domain-containing protein" evidence="1">
    <location>
        <begin position="28"/>
        <end position="665"/>
    </location>
</feature>
<gene>
    <name evidence="3" type="ORF">EPA86_08350</name>
</gene>
<protein>
    <recommendedName>
        <fullName evidence="2">BACON domain-containing protein</fullName>
    </recommendedName>
</protein>
<dbReference type="InterPro" id="IPR024361">
    <property type="entry name" value="BACON"/>
</dbReference>
<feature type="domain" description="BACON" evidence="2">
    <location>
        <begin position="251"/>
        <end position="287"/>
    </location>
</feature>
<dbReference type="AlphaFoldDB" id="A0A502KVI0"/>
<feature type="signal peptide" evidence="1">
    <location>
        <begin position="1"/>
        <end position="27"/>
    </location>
</feature>
<organism evidence="3 4">
    <name type="scientific">Litorilituus lipolyticus</name>
    <dbReference type="NCBI Taxonomy" id="2491017"/>
    <lineage>
        <taxon>Bacteria</taxon>
        <taxon>Pseudomonadati</taxon>
        <taxon>Pseudomonadota</taxon>
        <taxon>Gammaproteobacteria</taxon>
        <taxon>Alteromonadales</taxon>
        <taxon>Colwelliaceae</taxon>
        <taxon>Litorilituus</taxon>
    </lineage>
</organism>
<dbReference type="InterPro" id="IPR013783">
    <property type="entry name" value="Ig-like_fold"/>
</dbReference>
<reference evidence="3 4" key="1">
    <citation type="submission" date="2019-01" db="EMBL/GenBank/DDBJ databases">
        <title>Litorilituus lipolytica sp. nov., isolated from intertidal sand of the Yellow Sea in China.</title>
        <authorList>
            <person name="Liu A."/>
        </authorList>
    </citation>
    <scope>NUCLEOTIDE SEQUENCE [LARGE SCALE GENOMIC DNA]</scope>
    <source>
        <strain evidence="3 4">RZ04</strain>
    </source>
</reference>
<dbReference type="SUPFAM" id="SSF75011">
    <property type="entry name" value="3-carboxy-cis,cis-mucoante lactonizing enzyme"/>
    <property type="match status" value="1"/>
</dbReference>
<evidence type="ECO:0000259" key="2">
    <source>
        <dbReference type="Pfam" id="PF19190"/>
    </source>
</evidence>
<sequence length="665" mass="73704">MGKIMKGSMKHFFIKAFLLANIALLQACGSSNDEKVYSISTDISSANFSNEVLHQSTQSIAVKVTFEGDGILVGFPPEQAPVPWLTYRAENVTSDSATIYIETINEEFLIPNTYASKLRIAVSDETGQKFASKDIDVSLLVWQLTVNKTKLNYSATLGDASVENQSFDIISESNQWTASSDVDWLSLDTVSGTGNGTITVTANTQEFIASGLKQGNIILTETTSGDNKTIPVDLALDNIYFYADTPVIAFTQASNIQAIEKTLTINNNSEKTFSWQASSDAEWLTLTVIDETKLNIVADSNLAQENAMNTANIIISSVDENSVISENITVNFYHSDLVTENKIIEPASVDDNALVTSPALPKFYAAAENTLQTYHQYTGELENTLNVSPEGTVLEQLIMHPTGEYLLAKAVETVTNEDETTSDVIHRYRITLADNSIEELLEADILYEPITIVRLAGRYFVVTQTLEFANEALQVQFWDSANAYFAYELDVAKQLSTLYALDYSSATIKRYTTQINDFGEQTILTTLTHEYHPDSLAEGKFITDFVITDNEKHLYTISQSSEWSTFDGTSFVDQGLLESTEGIVTLELEKNNSSEPHFLRFNTTSLDGFYVDIYDQQQNVKDSIKTHGNQPSDMHISSDEQRLIINANAADPLIADRLELVTLKP</sequence>
<proteinExistence type="predicted"/>
<dbReference type="Gene3D" id="2.60.40.10">
    <property type="entry name" value="Immunoglobulins"/>
    <property type="match status" value="1"/>
</dbReference>
<keyword evidence="1" id="KW-0732">Signal</keyword>
<evidence type="ECO:0000313" key="4">
    <source>
        <dbReference type="Proteomes" id="UP000315303"/>
    </source>
</evidence>
<dbReference type="OrthoDB" id="6218042at2"/>
<name>A0A502KVI0_9GAMM</name>
<feature type="domain" description="BACON" evidence="2">
    <location>
        <begin position="144"/>
        <end position="205"/>
    </location>
</feature>
<keyword evidence="4" id="KW-1185">Reference proteome</keyword>
<dbReference type="EMBL" id="SAWY01000019">
    <property type="protein sequence ID" value="TPH15582.1"/>
    <property type="molecule type" value="Genomic_DNA"/>
</dbReference>
<accession>A0A502KVI0</accession>